<reference evidence="3 4" key="1">
    <citation type="journal article" date="2012" name="J. Bacteriol.">
        <title>Genome sequence of benzo(a)pyrene-degrading bacterium Novosphingobium pentaromativorans US6-1.</title>
        <authorList>
            <person name="Luo Y.R."/>
            <person name="Kang S.G."/>
            <person name="Kim S.J."/>
            <person name="Kim M.R."/>
            <person name="Li N."/>
            <person name="Lee J.H."/>
            <person name="Kwon K.K."/>
        </authorList>
    </citation>
    <scope>NUCLEOTIDE SEQUENCE [LARGE SCALE GENOMIC DNA]</scope>
    <source>
        <strain evidence="3 4">US6-1</strain>
    </source>
</reference>
<gene>
    <name evidence="3" type="ORF">NSU_1467</name>
</gene>
<sequence length="148" mass="14726">MPPATSRLATALSILALAAVSSAASAAEAADHTYKATLSGEQETKGGDPDGTGTVTVTVSSGLDKLCYDVGGIENLSPITAAHIHKAAAGQDGPPVLTLEAAEDGGFKGCVKGPEWLPDAVASGFAGYYVNVHTGDYPAGAIRAQLGS</sequence>
<dbReference type="PATRIC" id="fig|1088721.3.peg.1449"/>
<name>G6EAR9_9SPHN</name>
<dbReference type="InterPro" id="IPR010895">
    <property type="entry name" value="CHRD"/>
</dbReference>
<dbReference type="STRING" id="1088721.JI59_12815"/>
<protein>
    <recommendedName>
        <fullName evidence="2">CHRD domain-containing protein</fullName>
    </recommendedName>
</protein>
<feature type="domain" description="CHRD" evidence="2">
    <location>
        <begin position="32"/>
        <end position="148"/>
    </location>
</feature>
<feature type="signal peptide" evidence="1">
    <location>
        <begin position="1"/>
        <end position="26"/>
    </location>
</feature>
<accession>G6EAR9</accession>
<keyword evidence="1" id="KW-0732">Signal</keyword>
<dbReference type="eggNOG" id="ENOG50334E1">
    <property type="taxonomic scope" value="Bacteria"/>
</dbReference>
<proteinExistence type="predicted"/>
<dbReference type="Proteomes" id="UP000004030">
    <property type="component" value="Unassembled WGS sequence"/>
</dbReference>
<evidence type="ECO:0000259" key="2">
    <source>
        <dbReference type="SMART" id="SM00754"/>
    </source>
</evidence>
<comment type="caution">
    <text evidence="3">The sequence shown here is derived from an EMBL/GenBank/DDBJ whole genome shotgun (WGS) entry which is preliminary data.</text>
</comment>
<feature type="chain" id="PRO_5003487957" description="CHRD domain-containing protein" evidence="1">
    <location>
        <begin position="27"/>
        <end position="148"/>
    </location>
</feature>
<dbReference type="Pfam" id="PF07452">
    <property type="entry name" value="CHRD"/>
    <property type="match status" value="1"/>
</dbReference>
<dbReference type="KEGG" id="npn:JI59_12815"/>
<keyword evidence="4" id="KW-1185">Reference proteome</keyword>
<evidence type="ECO:0000256" key="1">
    <source>
        <dbReference type="SAM" id="SignalP"/>
    </source>
</evidence>
<dbReference type="SMART" id="SM00754">
    <property type="entry name" value="CHRD"/>
    <property type="match status" value="1"/>
</dbReference>
<dbReference type="EMBL" id="AGFM01000017">
    <property type="protein sequence ID" value="EHJ61706.1"/>
    <property type="molecule type" value="Genomic_DNA"/>
</dbReference>
<evidence type="ECO:0000313" key="3">
    <source>
        <dbReference type="EMBL" id="EHJ61706.1"/>
    </source>
</evidence>
<dbReference type="AlphaFoldDB" id="G6EAR9"/>
<organism evidence="3 4">
    <name type="scientific">Novosphingobium pentaromativorans US6-1</name>
    <dbReference type="NCBI Taxonomy" id="1088721"/>
    <lineage>
        <taxon>Bacteria</taxon>
        <taxon>Pseudomonadati</taxon>
        <taxon>Pseudomonadota</taxon>
        <taxon>Alphaproteobacteria</taxon>
        <taxon>Sphingomonadales</taxon>
        <taxon>Sphingomonadaceae</taxon>
        <taxon>Novosphingobium</taxon>
    </lineage>
</organism>
<evidence type="ECO:0000313" key="4">
    <source>
        <dbReference type="Proteomes" id="UP000004030"/>
    </source>
</evidence>
<dbReference type="RefSeq" id="WP_007012382.1">
    <property type="nucleotide sequence ID" value="NZ_AGFM01000017.1"/>
</dbReference>